<proteinExistence type="predicted"/>
<gene>
    <name evidence="1" type="ORF">M2650_16060</name>
</gene>
<comment type="caution">
    <text evidence="1">The sequence shown here is derived from an EMBL/GenBank/DDBJ whole genome shotgun (WGS) entry which is preliminary data.</text>
</comment>
<dbReference type="EMBL" id="JAMBEP010000006">
    <property type="protein sequence ID" value="MCL1636137.1"/>
    <property type="molecule type" value="Genomic_DNA"/>
</dbReference>
<protein>
    <submittedName>
        <fullName evidence="1">Uncharacterized protein</fullName>
    </submittedName>
</protein>
<accession>A0ABT0MMN0</accession>
<evidence type="ECO:0000313" key="2">
    <source>
        <dbReference type="Proteomes" id="UP001431217"/>
    </source>
</evidence>
<evidence type="ECO:0000313" key="1">
    <source>
        <dbReference type="EMBL" id="MCL1636137.1"/>
    </source>
</evidence>
<sequence length="182" mass="20227">MPTDPAARFLALKERGASPQEVYTAMRMNDLDRAQAIGLLCSVYGCPQAEAERIVASVDGPRREALTTIGGHEQLLDVLKRELGYCACAPEEALRTLRDVLRAARDRTQAANDPDPEAFGRASQALEACLMLDAAPGFASWFVYGLQQRDLIWHGFRLTDVWITDKGRWLLQAIERFPPPEA</sequence>
<organism evidence="1 2">
    <name type="scientific">Luteimonas galliterrae</name>
    <dbReference type="NCBI Taxonomy" id="2940486"/>
    <lineage>
        <taxon>Bacteria</taxon>
        <taxon>Pseudomonadati</taxon>
        <taxon>Pseudomonadota</taxon>
        <taxon>Gammaproteobacteria</taxon>
        <taxon>Lysobacterales</taxon>
        <taxon>Lysobacteraceae</taxon>
        <taxon>Luteimonas</taxon>
    </lineage>
</organism>
<dbReference type="Proteomes" id="UP001431217">
    <property type="component" value="Unassembled WGS sequence"/>
</dbReference>
<name>A0ABT0MMN0_9GAMM</name>
<keyword evidence="2" id="KW-1185">Reference proteome</keyword>
<reference evidence="1 2" key="1">
    <citation type="submission" date="2022-05" db="EMBL/GenBank/DDBJ databases">
        <title>Luteimonas sp. SX5, whole genome shotgun sequencing project.</title>
        <authorList>
            <person name="Zhao G."/>
            <person name="Shen L."/>
        </authorList>
    </citation>
    <scope>NUCLEOTIDE SEQUENCE [LARGE SCALE GENOMIC DNA]</scope>
    <source>
        <strain evidence="1 2">SX5</strain>
    </source>
</reference>
<dbReference type="RefSeq" id="WP_249476173.1">
    <property type="nucleotide sequence ID" value="NZ_JAMBEP010000006.1"/>
</dbReference>